<dbReference type="SUPFAM" id="SSF55874">
    <property type="entry name" value="ATPase domain of HSP90 chaperone/DNA topoisomerase II/histidine kinase"/>
    <property type="match status" value="1"/>
</dbReference>
<dbReference type="GO" id="GO:0000155">
    <property type="term" value="F:phosphorelay sensor kinase activity"/>
    <property type="evidence" value="ECO:0007669"/>
    <property type="project" value="InterPro"/>
</dbReference>
<dbReference type="InterPro" id="IPR036890">
    <property type="entry name" value="HATPase_C_sf"/>
</dbReference>
<keyword evidence="8" id="KW-0418">Kinase</keyword>
<dbReference type="InterPro" id="IPR005467">
    <property type="entry name" value="His_kinase_dom"/>
</dbReference>
<dbReference type="PATRIC" id="fig|158899.10.peg.3815"/>
<dbReference type="CDD" id="cd00082">
    <property type="entry name" value="HisKA"/>
    <property type="match status" value="1"/>
</dbReference>
<dbReference type="AlphaFoldDB" id="A0A127PFQ4"/>
<evidence type="ECO:0000256" key="13">
    <source>
        <dbReference type="SAM" id="Phobius"/>
    </source>
</evidence>
<dbReference type="Pfam" id="PF00512">
    <property type="entry name" value="HisKA"/>
    <property type="match status" value="1"/>
</dbReference>
<evidence type="ECO:0000259" key="14">
    <source>
        <dbReference type="PROSITE" id="PS50109"/>
    </source>
</evidence>
<dbReference type="InterPro" id="IPR004358">
    <property type="entry name" value="Sig_transdc_His_kin-like_C"/>
</dbReference>
<feature type="transmembrane region" description="Helical" evidence="13">
    <location>
        <begin position="168"/>
        <end position="187"/>
    </location>
</feature>
<evidence type="ECO:0000313" key="15">
    <source>
        <dbReference type="EMBL" id="AMO96464.1"/>
    </source>
</evidence>
<keyword evidence="11" id="KW-0902">Two-component regulatory system</keyword>
<evidence type="ECO:0000256" key="3">
    <source>
        <dbReference type="ARBA" id="ARBA00012438"/>
    </source>
</evidence>
<keyword evidence="10 13" id="KW-1133">Transmembrane helix</keyword>
<evidence type="ECO:0000256" key="11">
    <source>
        <dbReference type="ARBA" id="ARBA00023012"/>
    </source>
</evidence>
<reference evidence="15 16" key="1">
    <citation type="submission" date="2015-11" db="EMBL/GenBank/DDBJ databases">
        <title>Exploring the genomic traits of fungus-feeding bacterial genus Collimonas.</title>
        <authorList>
            <person name="Song C."/>
            <person name="Schmidt R."/>
            <person name="de Jager V."/>
            <person name="Krzyzanowska D."/>
            <person name="Jongedijk E."/>
            <person name="Cankar K."/>
            <person name="Beekwilder J."/>
            <person name="van Veen A."/>
            <person name="de Boer W."/>
            <person name="van Veen J.A."/>
            <person name="Garbeva P."/>
        </authorList>
    </citation>
    <scope>NUCLEOTIDE SEQUENCE [LARGE SCALE GENOMIC DNA]</scope>
    <source>
        <strain evidence="15 16">Ter6</strain>
    </source>
</reference>
<accession>A0A127PFQ4</accession>
<dbReference type="Gene3D" id="3.30.565.10">
    <property type="entry name" value="Histidine kinase-like ATPase, C-terminal domain"/>
    <property type="match status" value="1"/>
</dbReference>
<keyword evidence="9" id="KW-0067">ATP-binding</keyword>
<dbReference type="SUPFAM" id="SSF47384">
    <property type="entry name" value="Homodimeric domain of signal transducing histidine kinase"/>
    <property type="match status" value="1"/>
</dbReference>
<dbReference type="Pfam" id="PF02518">
    <property type="entry name" value="HATPase_c"/>
    <property type="match status" value="1"/>
</dbReference>
<proteinExistence type="predicted"/>
<comment type="catalytic activity">
    <reaction evidence="1">
        <text>ATP + protein L-histidine = ADP + protein N-phospho-L-histidine.</text>
        <dbReference type="EC" id="2.7.13.3"/>
    </reaction>
</comment>
<dbReference type="EMBL" id="CP013232">
    <property type="protein sequence ID" value="AMO96464.1"/>
    <property type="molecule type" value="Genomic_DNA"/>
</dbReference>
<keyword evidence="12 13" id="KW-0472">Membrane</keyword>
<dbReference type="PRINTS" id="PR00344">
    <property type="entry name" value="BCTRLSENSOR"/>
</dbReference>
<dbReference type="GO" id="GO:0005524">
    <property type="term" value="F:ATP binding"/>
    <property type="evidence" value="ECO:0007669"/>
    <property type="project" value="UniProtKB-KW"/>
</dbReference>
<evidence type="ECO:0000256" key="10">
    <source>
        <dbReference type="ARBA" id="ARBA00022989"/>
    </source>
</evidence>
<evidence type="ECO:0000256" key="12">
    <source>
        <dbReference type="ARBA" id="ARBA00023136"/>
    </source>
</evidence>
<dbReference type="InterPro" id="IPR003661">
    <property type="entry name" value="HisK_dim/P_dom"/>
</dbReference>
<dbReference type="EC" id="2.7.13.3" evidence="3"/>
<keyword evidence="5" id="KW-0808">Transferase</keyword>
<evidence type="ECO:0000313" key="16">
    <source>
        <dbReference type="Proteomes" id="UP000072421"/>
    </source>
</evidence>
<dbReference type="InterPro" id="IPR036097">
    <property type="entry name" value="HisK_dim/P_sf"/>
</dbReference>
<evidence type="ECO:0000256" key="1">
    <source>
        <dbReference type="ARBA" id="ARBA00000085"/>
    </source>
</evidence>
<keyword evidence="6 13" id="KW-0812">Transmembrane</keyword>
<evidence type="ECO:0000256" key="4">
    <source>
        <dbReference type="ARBA" id="ARBA00022553"/>
    </source>
</evidence>
<dbReference type="PANTHER" id="PTHR45436">
    <property type="entry name" value="SENSOR HISTIDINE KINASE YKOH"/>
    <property type="match status" value="1"/>
</dbReference>
<keyword evidence="7" id="KW-0547">Nucleotide-binding</keyword>
<evidence type="ECO:0000256" key="7">
    <source>
        <dbReference type="ARBA" id="ARBA00022741"/>
    </source>
</evidence>
<dbReference type="SMART" id="SM00387">
    <property type="entry name" value="HATPase_c"/>
    <property type="match status" value="1"/>
</dbReference>
<evidence type="ECO:0000256" key="5">
    <source>
        <dbReference type="ARBA" id="ARBA00022679"/>
    </source>
</evidence>
<dbReference type="InterPro" id="IPR003594">
    <property type="entry name" value="HATPase_dom"/>
</dbReference>
<feature type="domain" description="Histidine kinase" evidence="14">
    <location>
        <begin position="248"/>
        <end position="458"/>
    </location>
</feature>
<feature type="transmembrane region" description="Helical" evidence="13">
    <location>
        <begin position="22"/>
        <end position="46"/>
    </location>
</feature>
<dbReference type="Pfam" id="PF08521">
    <property type="entry name" value="2CSK_N"/>
    <property type="match status" value="1"/>
</dbReference>
<dbReference type="OrthoDB" id="8583694at2"/>
<evidence type="ECO:0000256" key="8">
    <source>
        <dbReference type="ARBA" id="ARBA00022777"/>
    </source>
</evidence>
<dbReference type="InterPro" id="IPR013727">
    <property type="entry name" value="2CSK_N"/>
</dbReference>
<dbReference type="RefSeq" id="WP_061541033.1">
    <property type="nucleotide sequence ID" value="NZ_CP013232.1"/>
</dbReference>
<dbReference type="SMART" id="SM00388">
    <property type="entry name" value="HisKA"/>
    <property type="match status" value="1"/>
</dbReference>
<dbReference type="GO" id="GO:0005886">
    <property type="term" value="C:plasma membrane"/>
    <property type="evidence" value="ECO:0007669"/>
    <property type="project" value="TreeGrafter"/>
</dbReference>
<dbReference type="InterPro" id="IPR050428">
    <property type="entry name" value="TCS_sensor_his_kinase"/>
</dbReference>
<keyword evidence="4" id="KW-0597">Phosphoprotein</keyword>
<dbReference type="Proteomes" id="UP000072421">
    <property type="component" value="Chromosome"/>
</dbReference>
<gene>
    <name evidence="15" type="ORF">CFter6_3844</name>
</gene>
<sequence>MAETPLQQPGAKPHSHSLRLRLLWTIVGTSTLLWLASLTIMVFIAWNETNEVFDDALKESSNLIMAATTDFNERGLLSQTETAAGEPRKVDIQYQIVIGGKVIQRTAKAPATPFVAGFEQRKGFKNIDIDGKRWRIFVLRSKDAHFEVQVGQKFKKRLDILEELADSLALPVLLLLAVLAALSWYCVSQVMKPISNTAYALTTKSPGDLTPVSLDGQPRELRPIVSALNGVLLRLESALQAERRFTADAAHELRTPLAALRMHVQLLQRQHSELSAPFQKLRDDIDRSTALVENLLALARLDPLSPDKLERQAVALQPFLQELLRAHSTMAEQRSISLHIDTQLDHMQMNPEMMQIALRNLLDNALRYCPPHSTVTIACSSTSGRQRIAVCDNGPGVTAQQRNRLSERFFRVLGSGEQGSGLGLSIVRRIAELHGARLSFGSGLDGRGLGVFLDFPAE</sequence>
<dbReference type="PANTHER" id="PTHR45436:SF14">
    <property type="entry name" value="SENSOR PROTEIN QSEC"/>
    <property type="match status" value="1"/>
</dbReference>
<evidence type="ECO:0000256" key="2">
    <source>
        <dbReference type="ARBA" id="ARBA00004141"/>
    </source>
</evidence>
<dbReference type="Gene3D" id="1.10.287.130">
    <property type="match status" value="1"/>
</dbReference>
<organism evidence="15">
    <name type="scientific">Collimonas fungivorans</name>
    <dbReference type="NCBI Taxonomy" id="158899"/>
    <lineage>
        <taxon>Bacteria</taxon>
        <taxon>Pseudomonadati</taxon>
        <taxon>Pseudomonadota</taxon>
        <taxon>Betaproteobacteria</taxon>
        <taxon>Burkholderiales</taxon>
        <taxon>Oxalobacteraceae</taxon>
        <taxon>Collimonas</taxon>
    </lineage>
</organism>
<name>A0A127PFQ4_9BURK</name>
<dbReference type="PROSITE" id="PS50109">
    <property type="entry name" value="HIS_KIN"/>
    <property type="match status" value="1"/>
</dbReference>
<protein>
    <recommendedName>
        <fullName evidence="3">histidine kinase</fullName>
        <ecNumber evidence="3">2.7.13.3</ecNumber>
    </recommendedName>
</protein>
<evidence type="ECO:0000256" key="6">
    <source>
        <dbReference type="ARBA" id="ARBA00022692"/>
    </source>
</evidence>
<comment type="subcellular location">
    <subcellularLocation>
        <location evidence="2">Membrane</location>
        <topology evidence="2">Multi-pass membrane protein</topology>
    </subcellularLocation>
</comment>
<evidence type="ECO:0000256" key="9">
    <source>
        <dbReference type="ARBA" id="ARBA00022840"/>
    </source>
</evidence>